<proteinExistence type="predicted"/>
<organism evidence="2 3">
    <name type="scientific">Trichinella patagoniensis</name>
    <dbReference type="NCBI Taxonomy" id="990121"/>
    <lineage>
        <taxon>Eukaryota</taxon>
        <taxon>Metazoa</taxon>
        <taxon>Ecdysozoa</taxon>
        <taxon>Nematoda</taxon>
        <taxon>Enoplea</taxon>
        <taxon>Dorylaimia</taxon>
        <taxon>Trichinellida</taxon>
        <taxon>Trichinellidae</taxon>
        <taxon>Trichinella</taxon>
    </lineage>
</organism>
<dbReference type="Proteomes" id="UP000054783">
    <property type="component" value="Unassembled WGS sequence"/>
</dbReference>
<evidence type="ECO:0000256" key="1">
    <source>
        <dbReference type="SAM" id="MobiDB-lite"/>
    </source>
</evidence>
<comment type="caution">
    <text evidence="2">The sequence shown here is derived from an EMBL/GenBank/DDBJ whole genome shotgun (WGS) entry which is preliminary data.</text>
</comment>
<evidence type="ECO:0000313" key="3">
    <source>
        <dbReference type="Proteomes" id="UP000054783"/>
    </source>
</evidence>
<sequence>MICGFRRPFLTPSRFRHFGVRDHRGPPERQSSNHSDRSDKAFFQTSNCHVIVGIRGRQANKEQLILVAHRTDSSLCRPPSLQQFMSTLQHLTHLFFYKHWSQIGPKTPEIS</sequence>
<name>A0A0V1A5F2_9BILA</name>
<feature type="region of interest" description="Disordered" evidence="1">
    <location>
        <begin position="17"/>
        <end position="39"/>
    </location>
</feature>
<dbReference type="AlphaFoldDB" id="A0A0V1A5F2"/>
<gene>
    <name evidence="2" type="ORF">T12_13432</name>
</gene>
<evidence type="ECO:0000313" key="2">
    <source>
        <dbReference type="EMBL" id="KRY20002.1"/>
    </source>
</evidence>
<protein>
    <submittedName>
        <fullName evidence="2">Uncharacterized protein</fullName>
    </submittedName>
</protein>
<keyword evidence="3" id="KW-1185">Reference proteome</keyword>
<dbReference type="EMBL" id="JYDQ01000029">
    <property type="protein sequence ID" value="KRY20002.1"/>
    <property type="molecule type" value="Genomic_DNA"/>
</dbReference>
<accession>A0A0V1A5F2</accession>
<reference evidence="2 3" key="1">
    <citation type="submission" date="2015-01" db="EMBL/GenBank/DDBJ databases">
        <title>Evolution of Trichinella species and genotypes.</title>
        <authorList>
            <person name="Korhonen P.K."/>
            <person name="Edoardo P."/>
            <person name="Giuseppe L.R."/>
            <person name="Gasser R.B."/>
        </authorList>
    </citation>
    <scope>NUCLEOTIDE SEQUENCE [LARGE SCALE GENOMIC DNA]</scope>
    <source>
        <strain evidence="2">ISS2496</strain>
    </source>
</reference>